<dbReference type="STRING" id="1193502.SHALO_2807"/>
<keyword evidence="3" id="KW-1185">Reference proteome</keyword>
<gene>
    <name evidence="2" type="ORF">SHALO_2807</name>
</gene>
<sequence>MKKLLLLIAFILPFGLFADTLKEGSPIQAPAIKDQFEKTMSVTPQTKQIIIAYTKSQGDVMKAFLEANPNYLSENSALYLMDATAVPSLVMSMFMMPKFKKYPYAIGLLENEKDVAYFPKKEDRLTVITLDNLNVTTIDFKEKL</sequence>
<dbReference type="Proteomes" id="UP000094609">
    <property type="component" value="Chromosome"/>
</dbReference>
<accession>A0A1D7TNM0</accession>
<evidence type="ECO:0000313" key="3">
    <source>
        <dbReference type="Proteomes" id="UP000094609"/>
    </source>
</evidence>
<dbReference type="KEGG" id="shal:SHALO_2807"/>
<evidence type="ECO:0000313" key="2">
    <source>
        <dbReference type="EMBL" id="AOO66560.1"/>
    </source>
</evidence>
<proteinExistence type="predicted"/>
<reference evidence="3" key="1">
    <citation type="submission" date="2016-08" db="EMBL/GenBank/DDBJ databases">
        <title>Complete genome sequence of the organohalide-respiring Epsilonproteobacterium Sulfurospirillum halorespirans.</title>
        <authorList>
            <person name="Goris T."/>
            <person name="Zimmermann J."/>
            <person name="Schenz B."/>
            <person name="Lemos M."/>
            <person name="Hackermueller J."/>
            <person name="Diekert G."/>
        </authorList>
    </citation>
    <scope>NUCLEOTIDE SEQUENCE [LARGE SCALE GENOMIC DNA]</scope>
    <source>
        <strain>DSM 13726</strain>
        <strain evidence="3">PCE-M2</strain>
    </source>
</reference>
<evidence type="ECO:0000256" key="1">
    <source>
        <dbReference type="SAM" id="SignalP"/>
    </source>
</evidence>
<feature type="signal peptide" evidence="1">
    <location>
        <begin position="1"/>
        <end position="18"/>
    </location>
</feature>
<dbReference type="AlphaFoldDB" id="A0A1D7TNM0"/>
<name>A0A1D7TNM0_9BACT</name>
<dbReference type="EMBL" id="CP017111">
    <property type="protein sequence ID" value="AOO66560.1"/>
    <property type="molecule type" value="Genomic_DNA"/>
</dbReference>
<keyword evidence="1" id="KW-0732">Signal</keyword>
<dbReference type="PATRIC" id="fig|1193502.14.peg.2839"/>
<dbReference type="RefSeq" id="WP_069479082.1">
    <property type="nucleotide sequence ID" value="NZ_CP017111.1"/>
</dbReference>
<protein>
    <recommendedName>
        <fullName evidence="4">Periplasmic protein</fullName>
    </recommendedName>
</protein>
<evidence type="ECO:0008006" key="4">
    <source>
        <dbReference type="Google" id="ProtNLM"/>
    </source>
</evidence>
<feature type="chain" id="PRO_5009099589" description="Periplasmic protein" evidence="1">
    <location>
        <begin position="19"/>
        <end position="144"/>
    </location>
</feature>
<organism evidence="2 3">
    <name type="scientific">Sulfurospirillum halorespirans DSM 13726</name>
    <dbReference type="NCBI Taxonomy" id="1193502"/>
    <lineage>
        <taxon>Bacteria</taxon>
        <taxon>Pseudomonadati</taxon>
        <taxon>Campylobacterota</taxon>
        <taxon>Epsilonproteobacteria</taxon>
        <taxon>Campylobacterales</taxon>
        <taxon>Sulfurospirillaceae</taxon>
        <taxon>Sulfurospirillum</taxon>
    </lineage>
</organism>